<dbReference type="PROSITE" id="PS51819">
    <property type="entry name" value="VOC"/>
    <property type="match status" value="1"/>
</dbReference>
<dbReference type="Gene3D" id="3.10.180.10">
    <property type="entry name" value="2,3-Dihydroxybiphenyl 1,2-Dioxygenase, domain 1"/>
    <property type="match status" value="1"/>
</dbReference>
<protein>
    <recommendedName>
        <fullName evidence="1">VOC domain-containing protein</fullName>
    </recommendedName>
</protein>
<dbReference type="InterPro" id="IPR029068">
    <property type="entry name" value="Glyas_Bleomycin-R_OHBP_Dase"/>
</dbReference>
<dbReference type="PANTHER" id="PTHR36113">
    <property type="entry name" value="LYASE, PUTATIVE-RELATED-RELATED"/>
    <property type="match status" value="1"/>
</dbReference>
<dbReference type="InterPro" id="IPR004360">
    <property type="entry name" value="Glyas_Fos-R_dOase_dom"/>
</dbReference>
<proteinExistence type="predicted"/>
<name>A0A1V4HJ34_9BACL</name>
<dbReference type="AlphaFoldDB" id="A0A1V4HJ34"/>
<dbReference type="InterPro" id="IPR037523">
    <property type="entry name" value="VOC_core"/>
</dbReference>
<dbReference type="CDD" id="cd06587">
    <property type="entry name" value="VOC"/>
    <property type="match status" value="1"/>
</dbReference>
<dbReference type="EMBL" id="MBTG01000014">
    <property type="protein sequence ID" value="OPH57005.1"/>
    <property type="molecule type" value="Genomic_DNA"/>
</dbReference>
<dbReference type="STRING" id="1469647.BC351_26725"/>
<sequence length="117" mass="13295">MNKIRVIDLNEATGLFRDLFDFELQERKGDVIAVMNDKEGFTLVLSCSAALEGVPTYPEGFHVGFYVDTKEEVDRFYDRLVGKKLIQPDQGPKNMRGGYTLYFKALDGILFEITSFA</sequence>
<evidence type="ECO:0000313" key="3">
    <source>
        <dbReference type="Proteomes" id="UP000190626"/>
    </source>
</evidence>
<gene>
    <name evidence="2" type="ORF">BC351_26725</name>
</gene>
<dbReference type="Pfam" id="PF00903">
    <property type="entry name" value="Glyoxalase"/>
    <property type="match status" value="1"/>
</dbReference>
<dbReference type="InterPro" id="IPR051332">
    <property type="entry name" value="Fosfomycin_Res_Enzymes"/>
</dbReference>
<keyword evidence="3" id="KW-1185">Reference proteome</keyword>
<dbReference type="RefSeq" id="WP_079413994.1">
    <property type="nucleotide sequence ID" value="NZ_MBTG01000014.1"/>
</dbReference>
<dbReference type="Proteomes" id="UP000190626">
    <property type="component" value="Unassembled WGS sequence"/>
</dbReference>
<dbReference type="PANTHER" id="PTHR36113:SF3">
    <property type="entry name" value="SLL5075 PROTEIN"/>
    <property type="match status" value="1"/>
</dbReference>
<feature type="domain" description="VOC" evidence="1">
    <location>
        <begin position="1"/>
        <end position="116"/>
    </location>
</feature>
<dbReference type="OrthoDB" id="1270449at2"/>
<accession>A0A1V4HJ34</accession>
<evidence type="ECO:0000259" key="1">
    <source>
        <dbReference type="PROSITE" id="PS51819"/>
    </source>
</evidence>
<comment type="caution">
    <text evidence="2">The sequence shown here is derived from an EMBL/GenBank/DDBJ whole genome shotgun (WGS) entry which is preliminary data.</text>
</comment>
<reference evidence="3" key="1">
    <citation type="submission" date="2016-07" db="EMBL/GenBank/DDBJ databases">
        <authorList>
            <person name="Florea S."/>
            <person name="Webb J.S."/>
            <person name="Jaromczyk J."/>
            <person name="Schardl C.L."/>
        </authorList>
    </citation>
    <scope>NUCLEOTIDE SEQUENCE [LARGE SCALE GENOMIC DNA]</scope>
    <source>
        <strain evidence="3">CY1</strain>
    </source>
</reference>
<dbReference type="SUPFAM" id="SSF54593">
    <property type="entry name" value="Glyoxalase/Bleomycin resistance protein/Dihydroxybiphenyl dioxygenase"/>
    <property type="match status" value="1"/>
</dbReference>
<organism evidence="2 3">
    <name type="scientific">Paenibacillus ferrarius</name>
    <dbReference type="NCBI Taxonomy" id="1469647"/>
    <lineage>
        <taxon>Bacteria</taxon>
        <taxon>Bacillati</taxon>
        <taxon>Bacillota</taxon>
        <taxon>Bacilli</taxon>
        <taxon>Bacillales</taxon>
        <taxon>Paenibacillaceae</taxon>
        <taxon>Paenibacillus</taxon>
    </lineage>
</organism>
<evidence type="ECO:0000313" key="2">
    <source>
        <dbReference type="EMBL" id="OPH57005.1"/>
    </source>
</evidence>